<organism evidence="2 3">
    <name type="scientific">Enterocloster bolteae (strain ATCC BAA-613 / DSM 15670 / CCUG 46953 / JCM 12243 / WAL 16351)</name>
    <name type="common">Clostridium bolteae</name>
    <dbReference type="NCBI Taxonomy" id="411902"/>
    <lineage>
        <taxon>Bacteria</taxon>
        <taxon>Bacillati</taxon>
        <taxon>Bacillota</taxon>
        <taxon>Clostridia</taxon>
        <taxon>Lachnospirales</taxon>
        <taxon>Lachnospiraceae</taxon>
        <taxon>Enterocloster</taxon>
    </lineage>
</organism>
<dbReference type="InterPro" id="IPR052535">
    <property type="entry name" value="Bacilysin_H2HPP_isomerase"/>
</dbReference>
<dbReference type="PaxDb" id="411902-CLOBOL_05278"/>
<sequence length="120" mass="13451">MMEGDSDMLDERWVFHENAEPVQAGPGVVRRVLAYSKDLMCVENTFEEGAVGSLHHHPHTQITYVVSGEFEFNIDGEKKTVRAGDTMLKLDGVEHGCVCRKAGILLDIFNPMREDFVSVL</sequence>
<dbReference type="InterPro" id="IPR013096">
    <property type="entry name" value="Cupin_2"/>
</dbReference>
<dbReference type="EMBL" id="ABCC02000039">
    <property type="protein sequence ID" value="EDP14735.1"/>
    <property type="molecule type" value="Genomic_DNA"/>
</dbReference>
<protein>
    <recommendedName>
        <fullName evidence="1">Cupin type-2 domain-containing protein</fullName>
    </recommendedName>
</protein>
<dbReference type="AlphaFoldDB" id="A8RYZ9"/>
<name>A8RYZ9_ENTBW</name>
<dbReference type="PANTHER" id="PTHR40112:SF1">
    <property type="entry name" value="H2HPP ISOMERASE"/>
    <property type="match status" value="1"/>
</dbReference>
<gene>
    <name evidence="2" type="ORF">CLOBOL_05278</name>
</gene>
<dbReference type="SUPFAM" id="SSF51182">
    <property type="entry name" value="RmlC-like cupins"/>
    <property type="match status" value="1"/>
</dbReference>
<dbReference type="eggNOG" id="COG1917">
    <property type="taxonomic scope" value="Bacteria"/>
</dbReference>
<reference evidence="2 3" key="2">
    <citation type="submission" date="2007-09" db="EMBL/GenBank/DDBJ databases">
        <title>Draft genome sequence of Clostridium bolteae (ATCC BAA-613).</title>
        <authorList>
            <person name="Sudarsanam P."/>
            <person name="Ley R."/>
            <person name="Guruge J."/>
            <person name="Turnbaugh P.J."/>
            <person name="Mahowald M."/>
            <person name="Liep D."/>
            <person name="Gordon J."/>
        </authorList>
    </citation>
    <scope>NUCLEOTIDE SEQUENCE [LARGE SCALE GENOMIC DNA]</scope>
    <source>
        <strain evidence="3">ATCC BAA-613 / DSM 15670 / CCUG 46953 / JCM 12243 / WAL 16351</strain>
    </source>
</reference>
<dbReference type="Gene3D" id="2.60.120.10">
    <property type="entry name" value="Jelly Rolls"/>
    <property type="match status" value="1"/>
</dbReference>
<comment type="caution">
    <text evidence="2">The sequence shown here is derived from an EMBL/GenBank/DDBJ whole genome shotgun (WGS) entry which is preliminary data.</text>
</comment>
<evidence type="ECO:0000313" key="2">
    <source>
        <dbReference type="EMBL" id="EDP14735.1"/>
    </source>
</evidence>
<dbReference type="CDD" id="cd02238">
    <property type="entry name" value="cupin_KdgF"/>
    <property type="match status" value="1"/>
</dbReference>
<dbReference type="InterPro" id="IPR011051">
    <property type="entry name" value="RmlC_Cupin_sf"/>
</dbReference>
<dbReference type="Pfam" id="PF07883">
    <property type="entry name" value="Cupin_2"/>
    <property type="match status" value="1"/>
</dbReference>
<feature type="domain" description="Cupin type-2" evidence="1">
    <location>
        <begin position="45"/>
        <end position="103"/>
    </location>
</feature>
<evidence type="ECO:0000313" key="3">
    <source>
        <dbReference type="Proteomes" id="UP000005396"/>
    </source>
</evidence>
<accession>A8RYZ9</accession>
<reference evidence="2 3" key="1">
    <citation type="submission" date="2007-08" db="EMBL/GenBank/DDBJ databases">
        <authorList>
            <person name="Fulton L."/>
            <person name="Clifton S."/>
            <person name="Fulton B."/>
            <person name="Xu J."/>
            <person name="Minx P."/>
            <person name="Pepin K.H."/>
            <person name="Johnson M."/>
            <person name="Thiruvilangam P."/>
            <person name="Bhonagiri V."/>
            <person name="Nash W.E."/>
            <person name="Mardis E.R."/>
            <person name="Wilson R.K."/>
        </authorList>
    </citation>
    <scope>NUCLEOTIDE SEQUENCE [LARGE SCALE GENOMIC DNA]</scope>
    <source>
        <strain evidence="3">ATCC BAA-613 / DSM 15670 / CCUG 46953 / JCM 12243 / WAL 16351</strain>
    </source>
</reference>
<dbReference type="PANTHER" id="PTHR40112">
    <property type="entry name" value="H2HPP ISOMERASE"/>
    <property type="match status" value="1"/>
</dbReference>
<evidence type="ECO:0000259" key="1">
    <source>
        <dbReference type="Pfam" id="PF07883"/>
    </source>
</evidence>
<proteinExistence type="predicted"/>
<dbReference type="Proteomes" id="UP000005396">
    <property type="component" value="Unassembled WGS sequence"/>
</dbReference>
<dbReference type="HOGENOM" id="CLU_134269_1_1_9"/>
<dbReference type="InterPro" id="IPR014710">
    <property type="entry name" value="RmlC-like_jellyroll"/>
</dbReference>